<proteinExistence type="predicted"/>
<dbReference type="AlphaFoldDB" id="A0A4V2G6H8"/>
<reference evidence="2 3" key="1">
    <citation type="submission" date="2019-02" db="EMBL/GenBank/DDBJ databases">
        <title>Sequencing the genomes of 1000 actinobacteria strains.</title>
        <authorList>
            <person name="Klenk H.-P."/>
        </authorList>
    </citation>
    <scope>NUCLEOTIDE SEQUENCE [LARGE SCALE GENOMIC DNA]</scope>
    <source>
        <strain evidence="2 3">DSM 45162</strain>
    </source>
</reference>
<name>A0A4V2G6H8_9ACTN</name>
<accession>A0A4V2G6H8</accession>
<protein>
    <submittedName>
        <fullName evidence="2">Uncharacterized protein</fullName>
    </submittedName>
</protein>
<keyword evidence="3" id="KW-1185">Reference proteome</keyword>
<keyword evidence="1" id="KW-0472">Membrane</keyword>
<evidence type="ECO:0000313" key="2">
    <source>
        <dbReference type="EMBL" id="RZU48716.1"/>
    </source>
</evidence>
<keyword evidence="1" id="KW-1133">Transmembrane helix</keyword>
<evidence type="ECO:0000256" key="1">
    <source>
        <dbReference type="SAM" id="Phobius"/>
    </source>
</evidence>
<feature type="transmembrane region" description="Helical" evidence="1">
    <location>
        <begin position="76"/>
        <end position="98"/>
    </location>
</feature>
<feature type="transmembrane region" description="Helical" evidence="1">
    <location>
        <begin position="16"/>
        <end position="38"/>
    </location>
</feature>
<sequence length="131" mass="14628">MTRPDLPRLVEQTRALLLLQMYLTLLVLVFMTLLMQFLTSAMGPSRGDRFLTVYVILVCVPFVLGLSAWMFRRGQVLGWILAFVAEVVSFSIAVGSILGPFTGIAAVILLVVASCILVNLFRPEVRRFFFG</sequence>
<evidence type="ECO:0000313" key="3">
    <source>
        <dbReference type="Proteomes" id="UP000292564"/>
    </source>
</evidence>
<dbReference type="RefSeq" id="WP_165449327.1">
    <property type="nucleotide sequence ID" value="NZ_SHKY01000001.1"/>
</dbReference>
<gene>
    <name evidence="2" type="ORF">EV385_0434</name>
</gene>
<feature type="transmembrane region" description="Helical" evidence="1">
    <location>
        <begin position="50"/>
        <end position="69"/>
    </location>
</feature>
<dbReference type="Proteomes" id="UP000292564">
    <property type="component" value="Unassembled WGS sequence"/>
</dbReference>
<keyword evidence="1" id="KW-0812">Transmembrane</keyword>
<organism evidence="2 3">
    <name type="scientific">Krasilnikovia cinnamomea</name>
    <dbReference type="NCBI Taxonomy" id="349313"/>
    <lineage>
        <taxon>Bacteria</taxon>
        <taxon>Bacillati</taxon>
        <taxon>Actinomycetota</taxon>
        <taxon>Actinomycetes</taxon>
        <taxon>Micromonosporales</taxon>
        <taxon>Micromonosporaceae</taxon>
        <taxon>Krasilnikovia</taxon>
    </lineage>
</organism>
<dbReference type="EMBL" id="SHKY01000001">
    <property type="protein sequence ID" value="RZU48716.1"/>
    <property type="molecule type" value="Genomic_DNA"/>
</dbReference>
<feature type="transmembrane region" description="Helical" evidence="1">
    <location>
        <begin position="104"/>
        <end position="121"/>
    </location>
</feature>
<comment type="caution">
    <text evidence="2">The sequence shown here is derived from an EMBL/GenBank/DDBJ whole genome shotgun (WGS) entry which is preliminary data.</text>
</comment>